<evidence type="ECO:0000313" key="11">
    <source>
        <dbReference type="Proteomes" id="UP000268727"/>
    </source>
</evidence>
<organism evidence="10 11">
    <name type="scientific">Saccharothrix texasensis</name>
    <dbReference type="NCBI Taxonomy" id="103734"/>
    <lineage>
        <taxon>Bacteria</taxon>
        <taxon>Bacillati</taxon>
        <taxon>Actinomycetota</taxon>
        <taxon>Actinomycetes</taxon>
        <taxon>Pseudonocardiales</taxon>
        <taxon>Pseudonocardiaceae</taxon>
        <taxon>Saccharothrix</taxon>
    </lineage>
</organism>
<dbReference type="InterPro" id="IPR016036">
    <property type="entry name" value="Malonyl_transacylase_ACP-bd"/>
</dbReference>
<dbReference type="OrthoDB" id="3653264at2"/>
<dbReference type="Gene3D" id="3.40.366.10">
    <property type="entry name" value="Malonyl-Coenzyme A Acyl Carrier Protein, domain 2"/>
    <property type="match status" value="1"/>
</dbReference>
<evidence type="ECO:0000313" key="10">
    <source>
        <dbReference type="EMBL" id="ROP34830.1"/>
    </source>
</evidence>
<reference evidence="10 11" key="1">
    <citation type="submission" date="2018-11" db="EMBL/GenBank/DDBJ databases">
        <title>Sequencing the genomes of 1000 actinobacteria strains.</title>
        <authorList>
            <person name="Klenk H.-P."/>
        </authorList>
    </citation>
    <scope>NUCLEOTIDE SEQUENCE [LARGE SCALE GENOMIC DNA]</scope>
    <source>
        <strain evidence="10 11">DSM 44231</strain>
    </source>
</reference>
<dbReference type="InterPro" id="IPR014043">
    <property type="entry name" value="Acyl_transferase_dom"/>
</dbReference>
<dbReference type="Gene3D" id="1.10.1200.10">
    <property type="entry name" value="ACP-like"/>
    <property type="match status" value="1"/>
</dbReference>
<dbReference type="InterPro" id="IPR049551">
    <property type="entry name" value="PKS_DH_C"/>
</dbReference>
<dbReference type="SUPFAM" id="SSF53474">
    <property type="entry name" value="alpha/beta-Hydrolases"/>
    <property type="match status" value="1"/>
</dbReference>
<dbReference type="SUPFAM" id="SSF53901">
    <property type="entry name" value="Thiolase-like"/>
    <property type="match status" value="1"/>
</dbReference>
<feature type="region of interest" description="N-terminal hotdog fold" evidence="5">
    <location>
        <begin position="938"/>
        <end position="1058"/>
    </location>
</feature>
<feature type="coiled-coil region" evidence="6">
    <location>
        <begin position="5"/>
        <end position="32"/>
    </location>
</feature>
<dbReference type="InterPro" id="IPR014030">
    <property type="entry name" value="Ketoacyl_synth_N"/>
</dbReference>
<keyword evidence="1" id="KW-0596">Phosphopantetheine</keyword>
<dbReference type="InterPro" id="IPR029058">
    <property type="entry name" value="AB_hydrolase_fold"/>
</dbReference>
<feature type="domain" description="PKS/mFAS DH" evidence="9">
    <location>
        <begin position="938"/>
        <end position="1212"/>
    </location>
</feature>
<feature type="domain" description="Carrier" evidence="7">
    <location>
        <begin position="1236"/>
        <end position="1313"/>
    </location>
</feature>
<dbReference type="InterPro" id="IPR016035">
    <property type="entry name" value="Acyl_Trfase/lysoPLipase"/>
</dbReference>
<dbReference type="Gene3D" id="3.10.129.110">
    <property type="entry name" value="Polyketide synthase dehydratase"/>
    <property type="match status" value="1"/>
</dbReference>
<dbReference type="InterPro" id="IPR032821">
    <property type="entry name" value="PKS_assoc"/>
</dbReference>
<dbReference type="Pfam" id="PF00698">
    <property type="entry name" value="Acyl_transf_1"/>
    <property type="match status" value="1"/>
</dbReference>
<dbReference type="InterPro" id="IPR020807">
    <property type="entry name" value="PKS_DH"/>
</dbReference>
<dbReference type="Gene3D" id="3.40.50.1820">
    <property type="entry name" value="alpha/beta hydrolase"/>
    <property type="match status" value="1"/>
</dbReference>
<dbReference type="Pfam" id="PF00561">
    <property type="entry name" value="Abhydrolase_1"/>
    <property type="match status" value="1"/>
</dbReference>
<dbReference type="SMART" id="SM00826">
    <property type="entry name" value="PKS_DH"/>
    <property type="match status" value="1"/>
</dbReference>
<dbReference type="FunFam" id="3.40.47.10:FF:000019">
    <property type="entry name" value="Polyketide synthase type I"/>
    <property type="match status" value="1"/>
</dbReference>
<dbReference type="SUPFAM" id="SSF52151">
    <property type="entry name" value="FabD/lysophospholipase-like"/>
    <property type="match status" value="1"/>
</dbReference>
<keyword evidence="6" id="KW-0175">Coiled coil</keyword>
<dbReference type="InterPro" id="IPR050091">
    <property type="entry name" value="PKS_NRPS_Biosynth_Enz"/>
</dbReference>
<dbReference type="GO" id="GO:0031177">
    <property type="term" value="F:phosphopantetheine binding"/>
    <property type="evidence" value="ECO:0007669"/>
    <property type="project" value="InterPro"/>
</dbReference>
<dbReference type="InterPro" id="IPR036736">
    <property type="entry name" value="ACP-like_sf"/>
</dbReference>
<feature type="region of interest" description="C-terminal hotdog fold" evidence="5">
    <location>
        <begin position="1074"/>
        <end position="1212"/>
    </location>
</feature>
<dbReference type="PROSITE" id="PS50075">
    <property type="entry name" value="CARRIER"/>
    <property type="match status" value="1"/>
</dbReference>
<dbReference type="FunFam" id="3.40.366.10:FF:000002">
    <property type="entry name" value="Probable polyketide synthase 2"/>
    <property type="match status" value="1"/>
</dbReference>
<name>A0A3N1GX57_9PSEU</name>
<dbReference type="InterPro" id="IPR016039">
    <property type="entry name" value="Thiolase-like"/>
</dbReference>
<dbReference type="PROSITE" id="PS52004">
    <property type="entry name" value="KS3_2"/>
    <property type="match status" value="1"/>
</dbReference>
<dbReference type="EMBL" id="RJKM01000001">
    <property type="protein sequence ID" value="ROP34830.1"/>
    <property type="molecule type" value="Genomic_DNA"/>
</dbReference>
<keyword evidence="11" id="KW-1185">Reference proteome</keyword>
<evidence type="ECO:0000256" key="5">
    <source>
        <dbReference type="PROSITE-ProRule" id="PRU01363"/>
    </source>
</evidence>
<dbReference type="PROSITE" id="PS00606">
    <property type="entry name" value="KS3_1"/>
    <property type="match status" value="1"/>
</dbReference>
<dbReference type="GO" id="GO:0004312">
    <property type="term" value="F:fatty acid synthase activity"/>
    <property type="evidence" value="ECO:0007669"/>
    <property type="project" value="TreeGrafter"/>
</dbReference>
<dbReference type="Pfam" id="PF21089">
    <property type="entry name" value="PKS_DH_N"/>
    <property type="match status" value="1"/>
</dbReference>
<dbReference type="PANTHER" id="PTHR43775:SF37">
    <property type="entry name" value="SI:DKEY-61P9.11"/>
    <property type="match status" value="1"/>
</dbReference>
<dbReference type="SUPFAM" id="SSF55048">
    <property type="entry name" value="Probable ACP-binding domain of malonyl-CoA ACP transacylase"/>
    <property type="match status" value="1"/>
</dbReference>
<dbReference type="InterPro" id="IPR018201">
    <property type="entry name" value="Ketoacyl_synth_AS"/>
</dbReference>
<dbReference type="Pfam" id="PF00550">
    <property type="entry name" value="PP-binding"/>
    <property type="match status" value="1"/>
</dbReference>
<dbReference type="Pfam" id="PF02801">
    <property type="entry name" value="Ketoacyl-synt_C"/>
    <property type="match status" value="1"/>
</dbReference>
<dbReference type="Gene3D" id="3.30.70.3290">
    <property type="match status" value="1"/>
</dbReference>
<dbReference type="PROSITE" id="PS52019">
    <property type="entry name" value="PKS_MFAS_DH"/>
    <property type="match status" value="1"/>
</dbReference>
<dbReference type="Proteomes" id="UP000268727">
    <property type="component" value="Unassembled WGS sequence"/>
</dbReference>
<dbReference type="GO" id="GO:0004315">
    <property type="term" value="F:3-oxoacyl-[acyl-carrier-protein] synthase activity"/>
    <property type="evidence" value="ECO:0007669"/>
    <property type="project" value="InterPro"/>
</dbReference>
<dbReference type="GO" id="GO:0006633">
    <property type="term" value="P:fatty acid biosynthetic process"/>
    <property type="evidence" value="ECO:0007669"/>
    <property type="project" value="InterPro"/>
</dbReference>
<dbReference type="Pfam" id="PF14765">
    <property type="entry name" value="PS-DH"/>
    <property type="match status" value="1"/>
</dbReference>
<dbReference type="InterPro" id="IPR020841">
    <property type="entry name" value="PKS_Beta-ketoAc_synthase_dom"/>
</dbReference>
<dbReference type="Pfam" id="PF16197">
    <property type="entry name" value="KAsynt_C_assoc"/>
    <property type="match status" value="1"/>
</dbReference>
<evidence type="ECO:0000259" key="9">
    <source>
        <dbReference type="PROSITE" id="PS52019"/>
    </source>
</evidence>
<sequence>MTAQIDDQQSVLRQALTEIRELRTALADQRAAEPIAVVGMACRFPGGNDLDQFWGLLREGGDAVTRIPEGRWNVADYHSPGVESPGKSDTDQGAFLDDVEHFDAGFFGVSPREAAEMDPQQRLLLEVGWEALEHAGQAPDRLVGSRTGVFVGVSAFDYVMAMMQRLPPAEMDTYWLTSNASTFAAGRLAYLLGLEGPAMSVDTACSSSLVAVHLAVQSLNTGDCDMALAGGVNVMLSPEWFVVLSKAKMLSPDGRCKTFDKSANGYVRGEGAGVVVLKRLSDAIAARDRVLGVIKGTAVNQDGRSSGLTVPNGRAQQDLIRHALDVAGLDPARIGYVEAHGTGTSLGDPIEIAALGEVLGRDRAEPFAVGSVKTNIGHLEPAAGIAGLIKTLLVLRHGEIPPLVHLTELNPEIPATGALTFPTSPLPWPRGELPRVAAINSFGASGTNAHLVLEEAPDTPAEDVADRPQHVVTLSAKSEEALTALVTDYLGVTGSLPDIAFTANVGRARFPHRLAVRADSLGSLRAKLSAHLAGTRDDDVATGVARKGKAPKVAFLFTGQGAQYAGMGRELHRSQPTFRAAFAEVAEVADRHLDRPLRSVLFPDDGVDRLSDTAYAQPALFALEYALARLWLSWGVRPAAMLGHSLGEYVALTVAGVLTPTDAMGLVVRRAALMATLPTGGAMASVLASRDRVLAAIGADPVAVAAVNGPESAVVSGPADAVAAVLARLAADAVPATPLAVSHAFHSALMDPVLDEFEATAATVRFGRPRVPVISNLTGEPVREVDARYLRDHLRSTVLFGDGVRALADAGCGVLLEIGPSATLLNMAKPVVPDSVRLPTLRKGHDEWTTLLRGVAALHVRGVDVDWSAFDADYPRRKTDLPTYPFQRVRHWFKAEARPVAAVGEPPATPAAAAPAAAAPAAAAPAAAAPAVKPGGSDTVLGQRIPSPLSAAQYRAELTVDAHPCLAECVMDGLLVVNAGFYLDAALRAARELSGADAVRVTDLAIVRALLVPEDRVTTQLVAEPLDDDTHSFTVYSQAEEGWPLHATGAFTPHDAPPATLGERELAAIRARCGTDVSGTAFYRSLWVRKHYFGPSARWIERIARRDGEALAWLRAPDGDEARPYLLHPGLVDSCLQAVMPAAPGDVSVILVGVDEFTFHGYTGGPLLAHVVLHDGRSDTLRADVAVHDEAGRRVVAFTGVRLRKVAREDLVRIAAAPARREVRRPAAPVRTTASRDPESVRALVLDRLADVIGGRAGAIDPHEPLQDLGVDSLMAVELQAALSRSLGAALPAAAFLDSPTADELQTRVLAALAGGTRRVGPVVARTRHEPEDRVGPGGMHVVELGEGPRVVFVHGGAYGGVEAWQTQLELADRWRLVVPSRLNYGLSPTTDREDFAVDGELIAELLGDGAHVVAQSYGTLGALVAAARRPGAVRSLTLVESAASGIATGSPEVDEYHQRLAKLVDVGAGDAESDFRELFALVEPTASHPDPLPDHLLAFARRIRTGVRWPWDDTDLPLDAVRAAGVPTLVVTGGRRPVFERIGDVLADRLAARRLVVDGGHNTQNTGTPFNEALVAFLTTRS</sequence>
<feature type="domain" description="Ketosynthase family 3 (KS3)" evidence="8">
    <location>
        <begin position="32"/>
        <end position="455"/>
    </location>
</feature>
<dbReference type="RefSeq" id="WP_123741084.1">
    <property type="nucleotide sequence ID" value="NZ_RJKM01000001.1"/>
</dbReference>
<dbReference type="SMART" id="SM01294">
    <property type="entry name" value="PKS_PP_betabranch"/>
    <property type="match status" value="1"/>
</dbReference>
<accession>A0A3N1GX57</accession>
<dbReference type="SMART" id="SM00825">
    <property type="entry name" value="PKS_KS"/>
    <property type="match status" value="1"/>
</dbReference>
<proteinExistence type="predicted"/>
<dbReference type="InterPro" id="IPR009081">
    <property type="entry name" value="PP-bd_ACP"/>
</dbReference>
<evidence type="ECO:0000256" key="1">
    <source>
        <dbReference type="ARBA" id="ARBA00022450"/>
    </source>
</evidence>
<evidence type="ECO:0000259" key="7">
    <source>
        <dbReference type="PROSITE" id="PS50075"/>
    </source>
</evidence>
<evidence type="ECO:0000256" key="6">
    <source>
        <dbReference type="SAM" id="Coils"/>
    </source>
</evidence>
<dbReference type="InterPro" id="IPR049552">
    <property type="entry name" value="PKS_DH_N"/>
</dbReference>
<comment type="caution">
    <text evidence="5">Lacks conserved residue(s) required for the propagation of feature annotation.</text>
</comment>
<gene>
    <name evidence="10" type="ORF">EDD40_0034</name>
</gene>
<dbReference type="PANTHER" id="PTHR43775">
    <property type="entry name" value="FATTY ACID SYNTHASE"/>
    <property type="match status" value="1"/>
</dbReference>
<dbReference type="InterPro" id="IPR001227">
    <property type="entry name" value="Ac_transferase_dom_sf"/>
</dbReference>
<dbReference type="Pfam" id="PF00109">
    <property type="entry name" value="ketoacyl-synt"/>
    <property type="match status" value="1"/>
</dbReference>
<dbReference type="InterPro" id="IPR000073">
    <property type="entry name" value="AB_hydrolase_1"/>
</dbReference>
<dbReference type="SUPFAM" id="SSF47336">
    <property type="entry name" value="ACP-like"/>
    <property type="match status" value="1"/>
</dbReference>
<evidence type="ECO:0000256" key="2">
    <source>
        <dbReference type="ARBA" id="ARBA00022553"/>
    </source>
</evidence>
<dbReference type="SMART" id="SM00827">
    <property type="entry name" value="PKS_AT"/>
    <property type="match status" value="1"/>
</dbReference>
<comment type="caution">
    <text evidence="10">The sequence shown here is derived from an EMBL/GenBank/DDBJ whole genome shotgun (WGS) entry which is preliminary data.</text>
</comment>
<dbReference type="CDD" id="cd00833">
    <property type="entry name" value="PKS"/>
    <property type="match status" value="1"/>
</dbReference>
<dbReference type="InterPro" id="IPR014031">
    <property type="entry name" value="Ketoacyl_synth_C"/>
</dbReference>
<evidence type="ECO:0000256" key="3">
    <source>
        <dbReference type="ARBA" id="ARBA00022679"/>
    </source>
</evidence>
<keyword evidence="4" id="KW-0012">Acyltransferase</keyword>
<keyword evidence="3 10" id="KW-0808">Transferase</keyword>
<dbReference type="Gene3D" id="3.40.47.10">
    <property type="match status" value="1"/>
</dbReference>
<evidence type="ECO:0000256" key="4">
    <source>
        <dbReference type="ARBA" id="ARBA00023315"/>
    </source>
</evidence>
<dbReference type="SMART" id="SM00823">
    <property type="entry name" value="PKS_PP"/>
    <property type="match status" value="1"/>
</dbReference>
<protein>
    <submittedName>
        <fullName evidence="10">Acyl transferase domain-containing protein</fullName>
    </submittedName>
</protein>
<evidence type="ECO:0000259" key="8">
    <source>
        <dbReference type="PROSITE" id="PS52004"/>
    </source>
</evidence>
<dbReference type="InterPro" id="IPR042104">
    <property type="entry name" value="PKS_dehydratase_sf"/>
</dbReference>
<dbReference type="InterPro" id="IPR020806">
    <property type="entry name" value="PKS_PP-bd"/>
</dbReference>
<dbReference type="InterPro" id="IPR049900">
    <property type="entry name" value="PKS_mFAS_DH"/>
</dbReference>
<keyword evidence="2" id="KW-0597">Phosphoprotein</keyword>